<gene>
    <name evidence="1" type="ORF">FCALED_LOCUS17364</name>
</gene>
<name>A0A9N9NWZ0_9GLOM</name>
<keyword evidence="2" id="KW-1185">Reference proteome</keyword>
<comment type="caution">
    <text evidence="1">The sequence shown here is derived from an EMBL/GenBank/DDBJ whole genome shotgun (WGS) entry which is preliminary data.</text>
</comment>
<evidence type="ECO:0000313" key="2">
    <source>
        <dbReference type="Proteomes" id="UP000789570"/>
    </source>
</evidence>
<evidence type="ECO:0000313" key="1">
    <source>
        <dbReference type="EMBL" id="CAG8768283.1"/>
    </source>
</evidence>
<organism evidence="1 2">
    <name type="scientific">Funneliformis caledonium</name>
    <dbReference type="NCBI Taxonomy" id="1117310"/>
    <lineage>
        <taxon>Eukaryota</taxon>
        <taxon>Fungi</taxon>
        <taxon>Fungi incertae sedis</taxon>
        <taxon>Mucoromycota</taxon>
        <taxon>Glomeromycotina</taxon>
        <taxon>Glomeromycetes</taxon>
        <taxon>Glomerales</taxon>
        <taxon>Glomeraceae</taxon>
        <taxon>Funneliformis</taxon>
    </lineage>
</organism>
<sequence length="102" mass="11979">GSKKIGCEWQINMTSPKNSSLVTITLFKNTHYHDIFIETLKFTPIYRSFTSEIIEEIEFYVVNSHCNASTIQNLLQPKYPEWVFLTQDLDNAIQKIKRDHNL</sequence>
<reference evidence="1" key="1">
    <citation type="submission" date="2021-06" db="EMBL/GenBank/DDBJ databases">
        <authorList>
            <person name="Kallberg Y."/>
            <person name="Tangrot J."/>
            <person name="Rosling A."/>
        </authorList>
    </citation>
    <scope>NUCLEOTIDE SEQUENCE</scope>
    <source>
        <strain evidence="1">UK204</strain>
    </source>
</reference>
<dbReference type="EMBL" id="CAJVPQ010026226">
    <property type="protein sequence ID" value="CAG8768283.1"/>
    <property type="molecule type" value="Genomic_DNA"/>
</dbReference>
<dbReference type="OrthoDB" id="2421314at2759"/>
<feature type="non-terminal residue" evidence="1">
    <location>
        <position position="1"/>
    </location>
</feature>
<proteinExistence type="predicted"/>
<dbReference type="AlphaFoldDB" id="A0A9N9NWZ0"/>
<dbReference type="Proteomes" id="UP000789570">
    <property type="component" value="Unassembled WGS sequence"/>
</dbReference>
<protein>
    <submittedName>
        <fullName evidence="1">14731_t:CDS:1</fullName>
    </submittedName>
</protein>
<accession>A0A9N9NWZ0</accession>